<organism evidence="1 2">
    <name type="scientific">Kalanchoe fedtschenkoi</name>
    <name type="common">Lavender scallops</name>
    <name type="synonym">South American air plant</name>
    <dbReference type="NCBI Taxonomy" id="63787"/>
    <lineage>
        <taxon>Eukaryota</taxon>
        <taxon>Viridiplantae</taxon>
        <taxon>Streptophyta</taxon>
        <taxon>Embryophyta</taxon>
        <taxon>Tracheophyta</taxon>
        <taxon>Spermatophyta</taxon>
        <taxon>Magnoliopsida</taxon>
        <taxon>eudicotyledons</taxon>
        <taxon>Gunneridae</taxon>
        <taxon>Pentapetalae</taxon>
        <taxon>Saxifragales</taxon>
        <taxon>Crassulaceae</taxon>
        <taxon>Kalanchoe</taxon>
    </lineage>
</organism>
<sequence length="135" mass="14848">MKKASAVASELWALEICPKPSFPPRKSPPPPTTTSRSLFHSSNLSCFLCSGSLPTSPSCHSAPISALVLRPQTPLYHLISALDLTLLLRNVELQNGNQRGVLPHQCCDIFAVHRSESVVIFSLNWRTKIDLRSSE</sequence>
<protein>
    <submittedName>
        <fullName evidence="1">Uncharacterized protein</fullName>
    </submittedName>
</protein>
<proteinExistence type="predicted"/>
<dbReference type="Gramene" id="Kaladp0060s0351.1.v1.1">
    <property type="protein sequence ID" value="Kaladp0060s0351.1.v1.1.CDS.1"/>
    <property type="gene ID" value="Kaladp0060s0351.v1.1"/>
</dbReference>
<dbReference type="Proteomes" id="UP000594263">
    <property type="component" value="Unplaced"/>
</dbReference>
<evidence type="ECO:0000313" key="2">
    <source>
        <dbReference type="Proteomes" id="UP000594263"/>
    </source>
</evidence>
<name>A0A7N1A1G2_KALFE</name>
<reference evidence="1" key="1">
    <citation type="submission" date="2021-01" db="UniProtKB">
        <authorList>
            <consortium name="EnsemblPlants"/>
        </authorList>
    </citation>
    <scope>IDENTIFICATION</scope>
</reference>
<dbReference type="EnsemblPlants" id="Kaladp0060s0351.1.v1.1">
    <property type="protein sequence ID" value="Kaladp0060s0351.1.v1.1.CDS.1"/>
    <property type="gene ID" value="Kaladp0060s0351.v1.1"/>
</dbReference>
<accession>A0A7N1A1G2</accession>
<evidence type="ECO:0000313" key="1">
    <source>
        <dbReference type="EnsemblPlants" id="Kaladp0060s0351.1.v1.1.CDS.1"/>
    </source>
</evidence>
<dbReference type="AlphaFoldDB" id="A0A7N1A1G2"/>
<keyword evidence="2" id="KW-1185">Reference proteome</keyword>